<feature type="chain" id="PRO_5016339174" evidence="1">
    <location>
        <begin position="22"/>
        <end position="470"/>
    </location>
</feature>
<dbReference type="RefSeq" id="WP_111611826.1">
    <property type="nucleotide sequence ID" value="NZ_QLLK01000006.1"/>
</dbReference>
<dbReference type="InterPro" id="IPR041662">
    <property type="entry name" value="SusD-like_2"/>
</dbReference>
<evidence type="ECO:0000313" key="2">
    <source>
        <dbReference type="EMBL" id="RAI89453.1"/>
    </source>
</evidence>
<comment type="caution">
    <text evidence="2">The sequence shown here is derived from an EMBL/GenBank/DDBJ whole genome shotgun (WGS) entry which is preliminary data.</text>
</comment>
<dbReference type="PROSITE" id="PS51257">
    <property type="entry name" value="PROKAR_LIPOPROTEIN"/>
    <property type="match status" value="1"/>
</dbReference>
<sequence length="470" mass="51627">MKFNNKIKAVLGTSMILTASACDSYLDVNENPNNPQDAPISGLMTNITYETSLNVYREGSAVSNYVQYLASPNPASGSDTMDPLNFSSMWFSLYNVMTDLYTMNEKAEAEGAFQYLGAGQVLMAMNLGMTVDLFGDVPFSESFNFSTVTPAYDDDQVLYGNVMSLLDQGISNLNRESSSSIGNDDFIYGGDIDLWLKFAYTLKARYMIHMKGSSGYSASEVLAAAANGFDSNADNASVTFFEQRFNPWAQDAINNANLLLTGWISEQFIEALDGTSYPTVDPRLKLMVGTTDDGEFIGTVNGAGRGNAPEQGARSTLVEGQYYTSRQAPLLIATYAELKFIEAEAAFDTDKAAAYAAYLEGINAHMDMLSVPAAEKAAYLADASVSMGANALTLADIFKEKYVALFLHPETWNDARRFNYAYKDMTLPENLNPDLGNEYIRRLAYPDSEISRNGSNVPSVSLLDRIWWDQ</sequence>
<dbReference type="AlphaFoldDB" id="A0A327PCM4"/>
<keyword evidence="1" id="KW-0732">Signal</keyword>
<protein>
    <submittedName>
        <fullName evidence="2">SusD-like starch-binding protein associating with outer membrane</fullName>
    </submittedName>
</protein>
<reference evidence="2 3" key="1">
    <citation type="submission" date="2018-06" db="EMBL/GenBank/DDBJ databases">
        <title>Genomic Encyclopedia of Archaeal and Bacterial Type Strains, Phase II (KMG-II): from individual species to whole genera.</title>
        <authorList>
            <person name="Goeker M."/>
        </authorList>
    </citation>
    <scope>NUCLEOTIDE SEQUENCE [LARGE SCALE GENOMIC DNA]</scope>
    <source>
        <strain evidence="2 3">DSM 23446</strain>
    </source>
</reference>
<proteinExistence type="predicted"/>
<feature type="signal peptide" evidence="1">
    <location>
        <begin position="1"/>
        <end position="21"/>
    </location>
</feature>
<accession>A0A327PCM4</accession>
<organism evidence="2 3">
    <name type="scientific">Algoriphagus yeomjeoni</name>
    <dbReference type="NCBI Taxonomy" id="291403"/>
    <lineage>
        <taxon>Bacteria</taxon>
        <taxon>Pseudomonadati</taxon>
        <taxon>Bacteroidota</taxon>
        <taxon>Cytophagia</taxon>
        <taxon>Cytophagales</taxon>
        <taxon>Cyclobacteriaceae</taxon>
        <taxon>Algoriphagus</taxon>
    </lineage>
</organism>
<name>A0A327PCM4_9BACT</name>
<dbReference type="Pfam" id="PF12771">
    <property type="entry name" value="SusD-like_2"/>
    <property type="match status" value="1"/>
</dbReference>
<dbReference type="InterPro" id="IPR011990">
    <property type="entry name" value="TPR-like_helical_dom_sf"/>
</dbReference>
<gene>
    <name evidence="2" type="ORF">LV83_02495</name>
</gene>
<keyword evidence="3" id="KW-1185">Reference proteome</keyword>
<dbReference type="Proteomes" id="UP000249610">
    <property type="component" value="Unassembled WGS sequence"/>
</dbReference>
<dbReference type="Gene3D" id="1.25.40.390">
    <property type="match status" value="1"/>
</dbReference>
<evidence type="ECO:0000313" key="3">
    <source>
        <dbReference type="Proteomes" id="UP000249610"/>
    </source>
</evidence>
<dbReference type="OrthoDB" id="973072at2"/>
<dbReference type="SUPFAM" id="SSF48452">
    <property type="entry name" value="TPR-like"/>
    <property type="match status" value="1"/>
</dbReference>
<evidence type="ECO:0000256" key="1">
    <source>
        <dbReference type="SAM" id="SignalP"/>
    </source>
</evidence>
<dbReference type="EMBL" id="QLLK01000006">
    <property type="protein sequence ID" value="RAI89453.1"/>
    <property type="molecule type" value="Genomic_DNA"/>
</dbReference>